<organism evidence="2 3">
    <name type="scientific">Pyricularia grisea</name>
    <name type="common">Crabgrass-specific blast fungus</name>
    <name type="synonym">Magnaporthe grisea</name>
    <dbReference type="NCBI Taxonomy" id="148305"/>
    <lineage>
        <taxon>Eukaryota</taxon>
        <taxon>Fungi</taxon>
        <taxon>Dikarya</taxon>
        <taxon>Ascomycota</taxon>
        <taxon>Pezizomycotina</taxon>
        <taxon>Sordariomycetes</taxon>
        <taxon>Sordariomycetidae</taxon>
        <taxon>Magnaporthales</taxon>
        <taxon>Pyriculariaceae</taxon>
        <taxon>Pyricularia</taxon>
    </lineage>
</organism>
<keyword evidence="1" id="KW-0472">Membrane</keyword>
<keyword evidence="1" id="KW-1133">Transmembrane helix</keyword>
<dbReference type="AlphaFoldDB" id="A0A6P8B180"/>
<name>A0A6P8B180_PYRGI</name>
<dbReference type="GeneID" id="41961902"/>
<sequence>MQVRAPGTIDGLKVFVFSLIGELSGSLASYSLLYAAATQKSRSVRLTAGRKTWRPGFCAVQA</sequence>
<accession>A0A6P8B180</accession>
<gene>
    <name evidence="3" type="ORF">PgNI_06975</name>
</gene>
<protein>
    <submittedName>
        <fullName evidence="3">Uncharacterized protein</fullName>
    </submittedName>
</protein>
<reference evidence="3" key="2">
    <citation type="submission" date="2019-10" db="EMBL/GenBank/DDBJ databases">
        <authorList>
            <consortium name="NCBI Genome Project"/>
        </authorList>
    </citation>
    <scope>NUCLEOTIDE SEQUENCE</scope>
    <source>
        <strain evidence="3">NI907</strain>
    </source>
</reference>
<reference evidence="3" key="3">
    <citation type="submission" date="2025-08" db="UniProtKB">
        <authorList>
            <consortium name="RefSeq"/>
        </authorList>
    </citation>
    <scope>IDENTIFICATION</scope>
    <source>
        <strain evidence="3">NI907</strain>
    </source>
</reference>
<dbReference type="RefSeq" id="XP_030980976.1">
    <property type="nucleotide sequence ID" value="XM_031126993.1"/>
</dbReference>
<reference evidence="3" key="1">
    <citation type="journal article" date="2019" name="Mol. Biol. Evol.">
        <title>Blast fungal genomes show frequent chromosomal changes, gene gains and losses, and effector gene turnover.</title>
        <authorList>
            <person name="Gomez Luciano L.B."/>
            <person name="Jason Tsai I."/>
            <person name="Chuma I."/>
            <person name="Tosa Y."/>
            <person name="Chen Y.H."/>
            <person name="Li J.Y."/>
            <person name="Li M.Y."/>
            <person name="Jade Lu M.Y."/>
            <person name="Nakayashiki H."/>
            <person name="Li W.H."/>
        </authorList>
    </citation>
    <scope>NUCLEOTIDE SEQUENCE</scope>
    <source>
        <strain evidence="3">NI907</strain>
    </source>
</reference>
<evidence type="ECO:0000313" key="3">
    <source>
        <dbReference type="RefSeq" id="XP_030980976.1"/>
    </source>
</evidence>
<keyword evidence="2" id="KW-1185">Reference proteome</keyword>
<evidence type="ECO:0000256" key="1">
    <source>
        <dbReference type="SAM" id="Phobius"/>
    </source>
</evidence>
<dbReference type="Proteomes" id="UP000515153">
    <property type="component" value="Unplaced"/>
</dbReference>
<proteinExistence type="predicted"/>
<dbReference type="KEGG" id="pgri:PgNI_06975"/>
<feature type="transmembrane region" description="Helical" evidence="1">
    <location>
        <begin position="14"/>
        <end position="36"/>
    </location>
</feature>
<keyword evidence="1" id="KW-0812">Transmembrane</keyword>
<evidence type="ECO:0000313" key="2">
    <source>
        <dbReference type="Proteomes" id="UP000515153"/>
    </source>
</evidence>